<dbReference type="SUPFAM" id="SSF55874">
    <property type="entry name" value="ATPase domain of HSP90 chaperone/DNA topoisomerase II/histidine kinase"/>
    <property type="match status" value="1"/>
</dbReference>
<organism evidence="13 14">
    <name type="scientific">Acidomonas methanolica NBRC 104435</name>
    <dbReference type="NCBI Taxonomy" id="1231351"/>
    <lineage>
        <taxon>Bacteria</taxon>
        <taxon>Pseudomonadati</taxon>
        <taxon>Pseudomonadota</taxon>
        <taxon>Alphaproteobacteria</taxon>
        <taxon>Acetobacterales</taxon>
        <taxon>Acetobacteraceae</taxon>
        <taxon>Acidomonas</taxon>
    </lineage>
</organism>
<proteinExistence type="predicted"/>
<evidence type="ECO:0000259" key="12">
    <source>
        <dbReference type="PROSITE" id="PS50113"/>
    </source>
</evidence>
<gene>
    <name evidence="13" type="ORF">Amme_112_011</name>
</gene>
<dbReference type="Gene3D" id="3.30.450.40">
    <property type="match status" value="2"/>
</dbReference>
<dbReference type="Gene3D" id="3.30.565.10">
    <property type="entry name" value="Histidine kinase-like ATPase, C-terminal domain"/>
    <property type="match status" value="1"/>
</dbReference>
<evidence type="ECO:0000313" key="13">
    <source>
        <dbReference type="EMBL" id="GAJ30223.1"/>
    </source>
</evidence>
<keyword evidence="7" id="KW-0677">Repeat</keyword>
<evidence type="ECO:0000256" key="9">
    <source>
        <dbReference type="ARBA" id="ARBA00022777"/>
    </source>
</evidence>
<reference evidence="14" key="1">
    <citation type="journal article" date="2014" name="FEMS Microbiol. Lett.">
        <title>Draft Genomic DNA Sequence of the Facultatively Methylotrophic Bacterium Acidomonas methanolica type strain MB58.</title>
        <authorList>
            <person name="Higashiura N."/>
            <person name="Hadano H."/>
            <person name="Hirakawa H."/>
            <person name="Matsutani M."/>
            <person name="Takabe S."/>
            <person name="Matsushita K."/>
            <person name="Azuma Y."/>
        </authorList>
    </citation>
    <scope>NUCLEOTIDE SEQUENCE [LARGE SCALE GENOMIC DNA]</scope>
    <source>
        <strain evidence="14">MB58</strain>
    </source>
</reference>
<dbReference type="SMART" id="SM00065">
    <property type="entry name" value="GAF"/>
    <property type="match status" value="2"/>
</dbReference>
<dbReference type="AlphaFoldDB" id="A0A023D7W5"/>
<dbReference type="PANTHER" id="PTHR41523">
    <property type="entry name" value="TWO-COMPONENT SYSTEM SENSOR PROTEIN"/>
    <property type="match status" value="1"/>
</dbReference>
<keyword evidence="10" id="KW-0067">ATP-binding</keyword>
<dbReference type="PANTHER" id="PTHR41523:SF8">
    <property type="entry name" value="ETHYLENE RESPONSE SENSOR PROTEIN"/>
    <property type="match status" value="1"/>
</dbReference>
<dbReference type="GO" id="GO:0005524">
    <property type="term" value="F:ATP binding"/>
    <property type="evidence" value="ECO:0007669"/>
    <property type="project" value="UniProtKB-KW"/>
</dbReference>
<dbReference type="Proteomes" id="UP000019760">
    <property type="component" value="Unassembled WGS sequence"/>
</dbReference>
<dbReference type="InterPro" id="IPR035965">
    <property type="entry name" value="PAS-like_dom_sf"/>
</dbReference>
<keyword evidence="9 13" id="KW-0418">Kinase</keyword>
<dbReference type="SUPFAM" id="SSF55785">
    <property type="entry name" value="PYP-like sensor domain (PAS domain)"/>
    <property type="match status" value="1"/>
</dbReference>
<dbReference type="InterPro" id="IPR029016">
    <property type="entry name" value="GAF-like_dom_sf"/>
</dbReference>
<keyword evidence="8" id="KW-0547">Nucleotide-binding</keyword>
<comment type="catalytic activity">
    <reaction evidence="1">
        <text>ATP + protein L-histidine = ADP + protein N-phospho-L-histidine.</text>
        <dbReference type="EC" id="2.7.13.3"/>
    </reaction>
</comment>
<evidence type="ECO:0000256" key="8">
    <source>
        <dbReference type="ARBA" id="ARBA00022741"/>
    </source>
</evidence>
<keyword evidence="11" id="KW-0843">Virulence</keyword>
<dbReference type="Gene3D" id="3.30.450.20">
    <property type="entry name" value="PAS domain"/>
    <property type="match status" value="1"/>
</dbReference>
<comment type="caution">
    <text evidence="13">The sequence shown here is derived from an EMBL/GenBank/DDBJ whole genome shotgun (WGS) entry which is preliminary data.</text>
</comment>
<feature type="domain" description="PAC" evidence="12">
    <location>
        <begin position="287"/>
        <end position="340"/>
    </location>
</feature>
<evidence type="ECO:0000256" key="5">
    <source>
        <dbReference type="ARBA" id="ARBA00022643"/>
    </source>
</evidence>
<evidence type="ECO:0000256" key="2">
    <source>
        <dbReference type="ARBA" id="ARBA00012438"/>
    </source>
</evidence>
<accession>A0A023D7W5</accession>
<dbReference type="GO" id="GO:0004673">
    <property type="term" value="F:protein histidine kinase activity"/>
    <property type="evidence" value="ECO:0007669"/>
    <property type="project" value="UniProtKB-EC"/>
</dbReference>
<evidence type="ECO:0000256" key="4">
    <source>
        <dbReference type="ARBA" id="ARBA00022630"/>
    </source>
</evidence>
<name>A0A023D7W5_ACIMT</name>
<evidence type="ECO:0000313" key="14">
    <source>
        <dbReference type="Proteomes" id="UP000019760"/>
    </source>
</evidence>
<keyword evidence="14" id="KW-1185">Reference proteome</keyword>
<dbReference type="InterPro" id="IPR003018">
    <property type="entry name" value="GAF"/>
</dbReference>
<protein>
    <recommendedName>
        <fullName evidence="2">histidine kinase</fullName>
        <ecNumber evidence="2">2.7.13.3</ecNumber>
    </recommendedName>
</protein>
<dbReference type="Pfam" id="PF01590">
    <property type="entry name" value="GAF"/>
    <property type="match status" value="2"/>
</dbReference>
<reference evidence="13 14" key="2">
    <citation type="journal article" date="2014" name="FEMS Microbiol. Lett.">
        <title>Draft genomic DNA sequence of the facultatively methylotrophic bacterium Acidomonas methanolica type strain MB58.</title>
        <authorList>
            <person name="Higashiura N."/>
            <person name="Hadano H."/>
            <person name="Hirakawa H."/>
            <person name="Matsutani M."/>
            <person name="Takabe S."/>
            <person name="Matsushita K."/>
            <person name="Azuma Y."/>
        </authorList>
    </citation>
    <scope>NUCLEOTIDE SEQUENCE [LARGE SCALE GENOMIC DNA]</scope>
    <source>
        <strain evidence="13 14">MB58</strain>
    </source>
</reference>
<evidence type="ECO:0000256" key="1">
    <source>
        <dbReference type="ARBA" id="ARBA00000085"/>
    </source>
</evidence>
<dbReference type="InterPro" id="IPR013655">
    <property type="entry name" value="PAS_fold_3"/>
</dbReference>
<dbReference type="EMBL" id="BAND01000111">
    <property type="protein sequence ID" value="GAJ30223.1"/>
    <property type="molecule type" value="Genomic_DNA"/>
</dbReference>
<dbReference type="Pfam" id="PF07536">
    <property type="entry name" value="HWE_HK"/>
    <property type="match status" value="1"/>
</dbReference>
<dbReference type="CDD" id="cd00130">
    <property type="entry name" value="PAS"/>
    <property type="match status" value="1"/>
</dbReference>
<keyword evidence="6" id="KW-0808">Transferase</keyword>
<dbReference type="Pfam" id="PF08447">
    <property type="entry name" value="PAS_3"/>
    <property type="match status" value="1"/>
</dbReference>
<dbReference type="InterPro" id="IPR036890">
    <property type="entry name" value="HATPase_C_sf"/>
</dbReference>
<evidence type="ECO:0000256" key="11">
    <source>
        <dbReference type="ARBA" id="ARBA00023026"/>
    </source>
</evidence>
<sequence length="699" mass="76368">MDGVEHSKSQIMLRPPEATPRVNDLARLETLAHYHVLDTPSEQEFDDLTALAAMLCDAPTALISLVTGQRQWFKARQGFESAETPVAHSVCAWVVETRAAVEIPDLLLDGRTRTNPYVTGTPNLRFYAGEPLVAPDGEVLGSFCVFDTAPRPGGLRKEQRAGLGMLARQAMRLLEARRLILHQRDCLVLQARVSAEVEARAEALAAAQRDILHRYRVVEEASAAGRVGTFEIDVLRNVAYPSALTCRLFGLPVVESCSVRTLIERIVPEDRNRASSLVSRRLGTGVRSAEYRVKRADTGETRWLARDSAFVRDRDGVVIRMVGTFQDVTAEKEANARLEALVTLGDVLREAENVEAALQASIPLLGTTLDAMRTGLITFDHPPGDHPSGDHPSGQFVVAHEWVREGVRPTAGRHDLAPFAEMTTSLEAGRILVVDRADAVATATQREILRACGIGAFVVVPVLLHGVLEGGLFMHHAEPHVWSIDEVNFIEAVADRLQAAVAIAREQEQREFVAREIAHRFKNTLAVVQALARQTLRGANEKALVSVFERRLMALAAAHDLLFSQEWRDAALSGLVRQVIGALGMAARVEIDGPDLALGADACTALSLVLHELCTNAIKYGALSNATGRVRVWWVVRDGELALTWEEHGGPVVSCPERSGLGSRLIRAGFGGTSRAEVEYPPEGLRACFHANMAEIRAR</sequence>
<evidence type="ECO:0000256" key="10">
    <source>
        <dbReference type="ARBA" id="ARBA00022840"/>
    </source>
</evidence>
<dbReference type="InterPro" id="IPR000700">
    <property type="entry name" value="PAS-assoc_C"/>
</dbReference>
<dbReference type="InterPro" id="IPR000014">
    <property type="entry name" value="PAS"/>
</dbReference>
<keyword evidence="5" id="KW-0288">FMN</keyword>
<dbReference type="SMART" id="SM00911">
    <property type="entry name" value="HWE_HK"/>
    <property type="match status" value="1"/>
</dbReference>
<keyword evidence="4" id="KW-0285">Flavoprotein</keyword>
<evidence type="ECO:0000256" key="6">
    <source>
        <dbReference type="ARBA" id="ARBA00022679"/>
    </source>
</evidence>
<dbReference type="EC" id="2.7.13.3" evidence="2"/>
<keyword evidence="3" id="KW-0597">Phosphoprotein</keyword>
<evidence type="ECO:0000256" key="7">
    <source>
        <dbReference type="ARBA" id="ARBA00022737"/>
    </source>
</evidence>
<dbReference type="PROSITE" id="PS50113">
    <property type="entry name" value="PAC"/>
    <property type="match status" value="1"/>
</dbReference>
<dbReference type="InterPro" id="IPR011102">
    <property type="entry name" value="Sig_transdc_His_kinase_HWE"/>
</dbReference>
<evidence type="ECO:0000256" key="3">
    <source>
        <dbReference type="ARBA" id="ARBA00022553"/>
    </source>
</evidence>
<dbReference type="NCBIfam" id="TIGR00229">
    <property type="entry name" value="sensory_box"/>
    <property type="match status" value="1"/>
</dbReference>
<dbReference type="SUPFAM" id="SSF55781">
    <property type="entry name" value="GAF domain-like"/>
    <property type="match status" value="2"/>
</dbReference>